<dbReference type="Gene3D" id="3.60.20.10">
    <property type="entry name" value="Glutamine Phosphoribosylpyrophosphate, subunit 1, domain 1"/>
    <property type="match status" value="1"/>
</dbReference>
<reference evidence="27 28" key="1">
    <citation type="submission" date="2016-07" db="EMBL/GenBank/DDBJ databases">
        <title>Pervasive Adenine N6-methylation of Active Genes in Fungi.</title>
        <authorList>
            <consortium name="DOE Joint Genome Institute"/>
            <person name="Mondo S.J."/>
            <person name="Dannebaum R.O."/>
            <person name="Kuo R.C."/>
            <person name="Labutti K."/>
            <person name="Haridas S."/>
            <person name="Kuo A."/>
            <person name="Salamov A."/>
            <person name="Ahrendt S.R."/>
            <person name="Lipzen A."/>
            <person name="Sullivan W."/>
            <person name="Andreopoulos W.B."/>
            <person name="Clum A."/>
            <person name="Lindquist E."/>
            <person name="Daum C."/>
            <person name="Ramamoorthy G.K."/>
            <person name="Gryganskyi A."/>
            <person name="Culley D."/>
            <person name="Magnuson J.K."/>
            <person name="James T.Y."/>
            <person name="O'Malley M.A."/>
            <person name="Stajich J.E."/>
            <person name="Spatafora J.W."/>
            <person name="Visel A."/>
            <person name="Grigoriev I.V."/>
        </authorList>
    </citation>
    <scope>NUCLEOTIDE SEQUENCE [LARGE SCALE GENOMIC DNA]</scope>
    <source>
        <strain evidence="27 28">NRRL 2496</strain>
    </source>
</reference>
<evidence type="ECO:0000256" key="14">
    <source>
        <dbReference type="ARBA" id="ARBA00023002"/>
    </source>
</evidence>
<protein>
    <recommendedName>
        <fullName evidence="22">Glutamate synthase [NADH]</fullName>
        <ecNumber evidence="19">1.4.1.14</ecNumber>
    </recommendedName>
</protein>
<dbReference type="FunFam" id="1.10.1060.10:FF:000006">
    <property type="entry name" value="Glutamate synthase (NADPH/NADH)"/>
    <property type="match status" value="1"/>
</dbReference>
<dbReference type="SUPFAM" id="SSF51971">
    <property type="entry name" value="Nucleotide-binding domain"/>
    <property type="match status" value="2"/>
</dbReference>
<evidence type="ECO:0000256" key="20">
    <source>
        <dbReference type="ARBA" id="ARBA00048867"/>
    </source>
</evidence>
<evidence type="ECO:0000256" key="9">
    <source>
        <dbReference type="ARBA" id="ARBA00022630"/>
    </source>
</evidence>
<keyword evidence="11" id="KW-0479">Metal-binding</keyword>
<keyword evidence="8" id="KW-0028">Amino-acid biosynthesis</keyword>
<evidence type="ECO:0000256" key="21">
    <source>
        <dbReference type="ARBA" id="ARBA00057049"/>
    </source>
</evidence>
<dbReference type="FunFam" id="2.160.20.60:FF:000001">
    <property type="entry name" value="Glutamate synthase, large subunit"/>
    <property type="match status" value="1"/>
</dbReference>
<sequence length="2113" mass="233528">MITNENCYLFFSHNFFKHGPLLFFILFFLFYTHHTLCLPPHSLKSTRAHPSLSSSYTLLDIKMTTNTSWAEAIPAAQGLYDPDYEKDACGVGFTVHIKGEKSHKILSDASNILCSMTHRGASGADVRDGDGAGVMTAMPDSFFRIECKRDLGFDLPPEGHYAAGNIFFKTEHADESKQVFEKLAEALHLRVLGWRPVPRDGTILGPAARSKEPIIEQPFVVDAKDDFDSFERRLFVLRKHATHAITMKKWFYVCSLSTKNIVYKGQLTPKQVYAYFYDLVNVQYTTHFALVHSRFSTNTFPSWDRAQPMRWCAHNGEINTLRGNKNWMRSREGVMQSDTFGKQLELLYPIIEEGGSDSAAFDNVLELLVVNGVLTLPEAVMVMIPEAWQNNPLMEPEKKAFYQWAASIMEPWDGPALFIFADSRYCGASLDRNGLRPCRFYLTNEDIMVCASEVGTLRVDPETVVQKGRLQPGKMLLVDTVEGRIVDDKELKLMTAAKADFTSWVSKRVTLDQVLSSCGDKDVPVIAQDDTTTIHTDPRLKAFGYSLEQLNLLMMPMAADGKEALGSMGNDAALACLAKQPRLIYEYFRQLFAQVTNPPIDPIREEIVMSLECYVGPEGNLLDRNADQCERLTLPSPILTVPELEAIKTMNTKFPSWKVTTIDITFARDDGVEGYLNALERVCGEAIAAIGKGDRIIVLSDRRVSADRVAISSLVALGGVHHHLVRNKLRSKIALMVETAEAREVHHFCVLVGYGADAVCPYLAYEAMLKLHQARAVRDNLSPESIVANFRKASDNGIKKVMSKMGISTLASYKGAQIFEALGIDDTVISRCFAGTASRIKGVTFDTFALDALALHETGYPRRNEVMPPGLPETGEYHWRDGGEPHIAEPASMANLQDAVREKNQASYDAYTKSSYEAIKQCTLRGMLEFDFDQAQPIPIEQVEPWTDIVKRFVTGAMSYGSISMESHSALAVAMNRLGGKSNTGEGGEKPERSVPLPNGDTMRSAIKQVASGRFGVTSYYLSDSDELQIKMAQGAKPGEGGELAGTKVSEEIASTRKTTPGIGLISPPPHHDIYSIEDLKQLIYDLKSSSPRARVSVKLVSEVGVGIVAAGVAKAKADHILISGHDGGTGASRWTGIKYAGLPWELGLAETHQTLVLNDLRGRVIVQTDGQIKTGRDVAIACLLGAEEWGFATTPLIALGCIMMRKCHLNTCPVGIATQDPELRKKFEGTPEHVVNFFYYVAEELRAIMAQLGFKSINAMVGHTEHLRMNESVRTYKTANLDLSPILTPAHTLRPGVATYCVRKQQHNLYTRLDNYLVDESEPALARREPVQIEADIVNTDRAVGATLSYHVSKHCGENGLPANTIRVRFTGSAGQSFGAFLAPGITFALEGDANDYVGKGLSGGTLIIFPPKESIFKSEENIIIGNVCLYGATGGRAYFRGVAAERFCVRNSGAIAVVEGVGDHGCEYMTGGRVVILGSTGRNFAAGMSGGIAYVMDKQLSENVNLEMVELESVTEPEEISELRSLIEEHHEYTGSEIAADVLRNFDPGHFTKVMPIEYRALLESLKKPAKRKQVPKPQAEEPAIADLEDSLLDEDAILERRGKLDKLRGFMKYKRRADAYRKPEERLKDWDEINHRLSRAQLHEQGARCMDCGVPFCQSDTGCPIGNIIPKWNELVYKDQWKDALDRLNMTNNFPEFTGRVCPAPCEGACVLGITEPPVAIKSIECAIIDRGFEEGWMKPKPPAQRTGKKVAIIGSGPAGLAAADQLNKAGHLVTVYDRNDRMGGLLTYGIPNMKLSWDNIKRRLDLLEAEGIQFMPNVHVGKDMDANTLRAENDALIVATGATWPRDLKIPGRESDGIHFAMEFLQANTKSLLDSGLKDGHYLSAKDKHVIVIGGGDTGNDCIGTSMRHGCKSVVNFELLPTPPDVRGQDNPWPQYPRVFKVDYGHAEVKSHFGNDPREYCILSKEFVTHDNKVTGIKTVRVEWTKVEGRWSMAEVPNSEQFFQADLVLLSMGFLGPEETVIKQLGLKQDARTNILTTHFETPVEGVFAAGDCRRGQSLIVHGINEGRLCAREVDVYLTGNTYLPVAGGIWQRPRHHVQQQHPVEATPA</sequence>
<dbReference type="InterPro" id="IPR036188">
    <property type="entry name" value="FAD/NAD-bd_sf"/>
</dbReference>
<comment type="similarity">
    <text evidence="6">Belongs to the glutamate synthase family.</text>
</comment>
<evidence type="ECO:0000256" key="12">
    <source>
        <dbReference type="ARBA" id="ARBA00022827"/>
    </source>
</evidence>
<dbReference type="PANTHER" id="PTHR43100">
    <property type="entry name" value="GLUTAMATE SYNTHASE [NADPH] SMALL CHAIN"/>
    <property type="match status" value="1"/>
</dbReference>
<comment type="function">
    <text evidence="21">Forms L-glutamate from L-glutamine and 2-oxoglutarate. Represents an alternative pathway to L-glutamate dehydrogenase for the biosynthesis of L-glutamate. Participates with glutamine synthetase in ammonia assimilation processes. The enzyme is specific for NADH, L-glutamine and 2-oxoglutarate.</text>
</comment>
<evidence type="ECO:0000256" key="24">
    <source>
        <dbReference type="PIRSR" id="PIRSR000187-2"/>
    </source>
</evidence>
<dbReference type="NCBIfam" id="TIGR01317">
    <property type="entry name" value="GOGAT_sm_gam"/>
    <property type="match status" value="1"/>
</dbReference>
<evidence type="ECO:0000256" key="7">
    <source>
        <dbReference type="ARBA" id="ARBA00011233"/>
    </source>
</evidence>
<dbReference type="GO" id="GO:0005506">
    <property type="term" value="F:iron ion binding"/>
    <property type="evidence" value="ECO:0007669"/>
    <property type="project" value="InterPro"/>
</dbReference>
<evidence type="ECO:0000256" key="8">
    <source>
        <dbReference type="ARBA" id="ARBA00022605"/>
    </source>
</evidence>
<name>A0A1X2HR23_SYNRA</name>
<keyword evidence="16 24" id="KW-0411">Iron-sulfur</keyword>
<dbReference type="GO" id="GO:0016639">
    <property type="term" value="F:oxidoreductase activity, acting on the CH-NH2 group of donors, NAD or NADP as acceptor"/>
    <property type="evidence" value="ECO:0007669"/>
    <property type="project" value="InterPro"/>
</dbReference>
<dbReference type="EMBL" id="MCGN01000002">
    <property type="protein sequence ID" value="ORZ01807.1"/>
    <property type="molecule type" value="Genomic_DNA"/>
</dbReference>
<keyword evidence="13" id="KW-0315">Glutamine amidotransferase</keyword>
<dbReference type="SUPFAM" id="SSF69336">
    <property type="entry name" value="Alpha subunit of glutamate synthase, C-terminal domain"/>
    <property type="match status" value="1"/>
</dbReference>
<organism evidence="27 28">
    <name type="scientific">Syncephalastrum racemosum</name>
    <name type="common">Filamentous fungus</name>
    <dbReference type="NCBI Taxonomy" id="13706"/>
    <lineage>
        <taxon>Eukaryota</taxon>
        <taxon>Fungi</taxon>
        <taxon>Fungi incertae sedis</taxon>
        <taxon>Mucoromycota</taxon>
        <taxon>Mucoromycotina</taxon>
        <taxon>Mucoromycetes</taxon>
        <taxon>Mucorales</taxon>
        <taxon>Syncephalastraceae</taxon>
        <taxon>Syncephalastrum</taxon>
    </lineage>
</organism>
<comment type="subunit">
    <text evidence="7">Homotrimer.</text>
</comment>
<dbReference type="PRINTS" id="PR00419">
    <property type="entry name" value="ADXRDTASE"/>
</dbReference>
<dbReference type="Pfam" id="PF04898">
    <property type="entry name" value="Glu_syn_central"/>
    <property type="match status" value="1"/>
</dbReference>
<feature type="binding site" evidence="24">
    <location>
        <position position="1208"/>
    </location>
    <ligand>
        <name>[3Fe-4S] cluster</name>
        <dbReference type="ChEBI" id="CHEBI:21137"/>
    </ligand>
</feature>
<evidence type="ECO:0000256" key="1">
    <source>
        <dbReference type="ARBA" id="ARBA00001917"/>
    </source>
</evidence>
<feature type="binding site" evidence="24">
    <location>
        <position position="1213"/>
    </location>
    <ligand>
        <name>[3Fe-4S] cluster</name>
        <dbReference type="ChEBI" id="CHEBI:21137"/>
    </ligand>
</feature>
<dbReference type="GO" id="GO:0051538">
    <property type="term" value="F:3 iron, 4 sulfur cluster binding"/>
    <property type="evidence" value="ECO:0007669"/>
    <property type="project" value="UniProtKB-KW"/>
</dbReference>
<comment type="cofactor">
    <cofactor evidence="1">
        <name>FMN</name>
        <dbReference type="ChEBI" id="CHEBI:58210"/>
    </cofactor>
</comment>
<dbReference type="CDD" id="cd00982">
    <property type="entry name" value="gltB_C"/>
    <property type="match status" value="1"/>
</dbReference>
<dbReference type="SUPFAM" id="SSF56235">
    <property type="entry name" value="N-terminal nucleophile aminohydrolases (Ntn hydrolases)"/>
    <property type="match status" value="1"/>
</dbReference>
<keyword evidence="17" id="KW-0314">Glutamate biosynthesis</keyword>
<dbReference type="InterPro" id="IPR012220">
    <property type="entry name" value="Glu_synth_euk"/>
</dbReference>
<keyword evidence="18 24" id="KW-0003">3Fe-4S</keyword>
<dbReference type="Gene3D" id="3.50.50.60">
    <property type="entry name" value="FAD/NAD(P)-binding domain"/>
    <property type="match status" value="2"/>
</dbReference>
<dbReference type="Pfam" id="PF14691">
    <property type="entry name" value="Fer4_20"/>
    <property type="match status" value="1"/>
</dbReference>
<comment type="pathway">
    <text evidence="5">Amino-acid biosynthesis; L-glutamate biosynthesis via GLT pathway; L-glutamate from 2-oxoglutarate and L-glutamine (NAD(+) route): step 1/1.</text>
</comment>
<evidence type="ECO:0000256" key="4">
    <source>
        <dbReference type="ARBA" id="ARBA00004909"/>
    </source>
</evidence>
<evidence type="ECO:0000256" key="2">
    <source>
        <dbReference type="ARBA" id="ARBA00001974"/>
    </source>
</evidence>
<comment type="caution">
    <text evidence="27">The sequence shown here is derived from an EMBL/GenBank/DDBJ whole genome shotgun (WGS) entry which is preliminary data.</text>
</comment>
<feature type="binding site" evidence="24">
    <location>
        <position position="1202"/>
    </location>
    <ligand>
        <name>[3Fe-4S] cluster</name>
        <dbReference type="ChEBI" id="CHEBI:21137"/>
    </ligand>
</feature>
<feature type="domain" description="Glutamine amidotransferase type-2" evidence="26">
    <location>
        <begin position="89"/>
        <end position="481"/>
    </location>
</feature>
<dbReference type="Pfam" id="PF07992">
    <property type="entry name" value="Pyr_redox_2"/>
    <property type="match status" value="1"/>
</dbReference>
<dbReference type="FunFam" id="3.50.50.60:FF:000022">
    <property type="entry name" value="Glutamate synthase [NADH], amyloplastic"/>
    <property type="match status" value="1"/>
</dbReference>
<evidence type="ECO:0000256" key="6">
    <source>
        <dbReference type="ARBA" id="ARBA00009716"/>
    </source>
</evidence>
<keyword evidence="28" id="KW-1185">Reference proteome</keyword>
<dbReference type="InterPro" id="IPR051394">
    <property type="entry name" value="Glutamate_Synthase"/>
</dbReference>
<comment type="cofactor">
    <cofactor evidence="2">
        <name>FAD</name>
        <dbReference type="ChEBI" id="CHEBI:57692"/>
    </cofactor>
</comment>
<dbReference type="GO" id="GO:0097054">
    <property type="term" value="P:L-glutamate biosynthetic process"/>
    <property type="evidence" value="ECO:0007669"/>
    <property type="project" value="UniProtKB-UniPathway"/>
</dbReference>
<dbReference type="FunFam" id="3.60.20.10:FF:000001">
    <property type="entry name" value="Glutamate synthase, large subunit"/>
    <property type="match status" value="1"/>
</dbReference>
<comment type="cofactor">
    <cofactor evidence="24">
        <name>[3Fe-4S] cluster</name>
        <dbReference type="ChEBI" id="CHEBI:21137"/>
    </cofactor>
    <text evidence="24">Binds 1 [3Fe-4S] cluster.</text>
</comment>
<evidence type="ECO:0000313" key="28">
    <source>
        <dbReference type="Proteomes" id="UP000242180"/>
    </source>
</evidence>
<evidence type="ECO:0000256" key="25">
    <source>
        <dbReference type="SAM" id="MobiDB-lite"/>
    </source>
</evidence>
<dbReference type="OrthoDB" id="4327079at2759"/>
<dbReference type="InterPro" id="IPR017932">
    <property type="entry name" value="GATase_2_dom"/>
</dbReference>
<evidence type="ECO:0000256" key="15">
    <source>
        <dbReference type="ARBA" id="ARBA00023004"/>
    </source>
</evidence>
<evidence type="ECO:0000313" key="27">
    <source>
        <dbReference type="EMBL" id="ORZ01807.1"/>
    </source>
</evidence>
<dbReference type="InterPro" id="IPR029055">
    <property type="entry name" value="Ntn_hydrolases_N"/>
</dbReference>
<dbReference type="InterPro" id="IPR013785">
    <property type="entry name" value="Aldolase_TIM"/>
</dbReference>
<keyword evidence="9" id="KW-0285">Flavoprotein</keyword>
<dbReference type="Proteomes" id="UP000242180">
    <property type="component" value="Unassembled WGS sequence"/>
</dbReference>
<dbReference type="CDD" id="cd02808">
    <property type="entry name" value="GltS_FMN"/>
    <property type="match status" value="1"/>
</dbReference>
<dbReference type="Gene3D" id="2.160.20.60">
    <property type="entry name" value="Glutamate synthase, alpha subunit, C-terminal domain"/>
    <property type="match status" value="1"/>
</dbReference>
<dbReference type="InterPro" id="IPR006005">
    <property type="entry name" value="Glut_synth_ssu1"/>
</dbReference>
<keyword evidence="14" id="KW-0560">Oxidoreductase</keyword>
<dbReference type="InterPro" id="IPR023753">
    <property type="entry name" value="FAD/NAD-binding_dom"/>
</dbReference>
<dbReference type="GO" id="GO:0010181">
    <property type="term" value="F:FMN binding"/>
    <property type="evidence" value="ECO:0007669"/>
    <property type="project" value="InterPro"/>
</dbReference>
<dbReference type="CDD" id="cd00713">
    <property type="entry name" value="GltS"/>
    <property type="match status" value="1"/>
</dbReference>
<dbReference type="FunCoup" id="A0A1X2HR23">
    <property type="interactions" value="209"/>
</dbReference>
<feature type="active site" description="For GATase activity" evidence="23">
    <location>
        <position position="89"/>
    </location>
</feature>
<dbReference type="InParanoid" id="A0A1X2HR23"/>
<proteinExistence type="inferred from homology"/>
<dbReference type="InterPro" id="IPR009051">
    <property type="entry name" value="Helical_ferredxn"/>
</dbReference>
<dbReference type="PIRSF" id="PIRSF000187">
    <property type="entry name" value="GOGAT"/>
    <property type="match status" value="1"/>
</dbReference>
<dbReference type="PANTHER" id="PTHR43100:SF1">
    <property type="entry name" value="GLUTAMATE SYNTHASE [NADPH] SMALL CHAIN"/>
    <property type="match status" value="1"/>
</dbReference>
<dbReference type="InterPro" id="IPR006982">
    <property type="entry name" value="Glu_synth_centr_N"/>
</dbReference>
<evidence type="ECO:0000256" key="10">
    <source>
        <dbReference type="ARBA" id="ARBA00022643"/>
    </source>
</evidence>
<evidence type="ECO:0000256" key="3">
    <source>
        <dbReference type="ARBA" id="ARBA00004802"/>
    </source>
</evidence>
<comment type="pathway">
    <text evidence="3">Energy metabolism; nitrogen metabolism.</text>
</comment>
<dbReference type="UniPathway" id="UPA00634">
    <property type="reaction ID" value="UER00690"/>
</dbReference>
<evidence type="ECO:0000256" key="13">
    <source>
        <dbReference type="ARBA" id="ARBA00022962"/>
    </source>
</evidence>
<comment type="pathway">
    <text evidence="4">Nitrogen metabolism.</text>
</comment>
<evidence type="ECO:0000256" key="23">
    <source>
        <dbReference type="PIRSR" id="PIRSR000187-1"/>
    </source>
</evidence>
<dbReference type="PROSITE" id="PS51278">
    <property type="entry name" value="GATASE_TYPE_2"/>
    <property type="match status" value="1"/>
</dbReference>
<dbReference type="Gene3D" id="1.10.1060.10">
    <property type="entry name" value="Alpha-helical ferredoxin"/>
    <property type="match status" value="1"/>
</dbReference>
<dbReference type="GO" id="GO:0050660">
    <property type="term" value="F:flavin adenine dinucleotide binding"/>
    <property type="evidence" value="ECO:0007669"/>
    <property type="project" value="InterPro"/>
</dbReference>
<dbReference type="Pfam" id="PF00310">
    <property type="entry name" value="GATase_2"/>
    <property type="match status" value="1"/>
</dbReference>
<dbReference type="GO" id="GO:0019676">
    <property type="term" value="P:ammonia assimilation cycle"/>
    <property type="evidence" value="ECO:0007669"/>
    <property type="project" value="UniProtKB-ARBA"/>
</dbReference>
<dbReference type="GO" id="GO:0016040">
    <property type="term" value="F:glutamate synthase (NADH) activity"/>
    <property type="evidence" value="ECO:0007669"/>
    <property type="project" value="UniProtKB-EC"/>
</dbReference>
<dbReference type="InterPro" id="IPR002489">
    <property type="entry name" value="Glu_synth_asu_C"/>
</dbReference>
<evidence type="ECO:0000256" key="19">
    <source>
        <dbReference type="ARBA" id="ARBA00024383"/>
    </source>
</evidence>
<keyword evidence="12" id="KW-0274">FAD</keyword>
<feature type="region of interest" description="Disordered" evidence="25">
    <location>
        <begin position="980"/>
        <end position="1001"/>
    </location>
</feature>
<evidence type="ECO:0000256" key="17">
    <source>
        <dbReference type="ARBA" id="ARBA00023164"/>
    </source>
</evidence>
<dbReference type="FunFam" id="3.20.20.70:FF:000031">
    <property type="entry name" value="Glutamate synthase 1 [NADH]"/>
    <property type="match status" value="1"/>
</dbReference>
<dbReference type="Pfam" id="PF01645">
    <property type="entry name" value="Glu_synthase"/>
    <property type="match status" value="1"/>
</dbReference>
<dbReference type="Pfam" id="PF01493">
    <property type="entry name" value="GXGXG"/>
    <property type="match status" value="1"/>
</dbReference>
<evidence type="ECO:0000259" key="26">
    <source>
        <dbReference type="PROSITE" id="PS51278"/>
    </source>
</evidence>
<dbReference type="InterPro" id="IPR036485">
    <property type="entry name" value="Glu_synth_asu_C_sf"/>
</dbReference>
<dbReference type="SUPFAM" id="SSF51395">
    <property type="entry name" value="FMN-linked oxidoreductases"/>
    <property type="match status" value="1"/>
</dbReference>
<dbReference type="SUPFAM" id="SSF46548">
    <property type="entry name" value="alpha-helical ferredoxin"/>
    <property type="match status" value="1"/>
</dbReference>
<dbReference type="UniPathway" id="UPA00045"/>
<evidence type="ECO:0000256" key="5">
    <source>
        <dbReference type="ARBA" id="ARBA00004944"/>
    </source>
</evidence>
<evidence type="ECO:0000256" key="18">
    <source>
        <dbReference type="ARBA" id="ARBA00023291"/>
    </source>
</evidence>
<dbReference type="FunFam" id="3.20.20.70:FF:000017">
    <property type="entry name" value="Glutamate synthase [NADH], amyloplastic"/>
    <property type="match status" value="1"/>
</dbReference>
<dbReference type="InterPro" id="IPR002932">
    <property type="entry name" value="Glu_synthdom"/>
</dbReference>
<keyword evidence="10" id="KW-0288">FMN</keyword>
<dbReference type="Gene3D" id="3.20.20.70">
    <property type="entry name" value="Aldolase class I"/>
    <property type="match status" value="2"/>
</dbReference>
<evidence type="ECO:0000256" key="11">
    <source>
        <dbReference type="ARBA" id="ARBA00022723"/>
    </source>
</evidence>
<evidence type="ECO:0000256" key="16">
    <source>
        <dbReference type="ARBA" id="ARBA00023014"/>
    </source>
</evidence>
<accession>A0A1X2HR23</accession>
<dbReference type="NCBIfam" id="NF008730">
    <property type="entry name" value="PRK11750.1"/>
    <property type="match status" value="1"/>
</dbReference>
<evidence type="ECO:0000256" key="22">
    <source>
        <dbReference type="ARBA" id="ARBA00068518"/>
    </source>
</evidence>
<comment type="catalytic activity">
    <reaction evidence="20">
        <text>2 L-glutamate + NAD(+) = L-glutamine + 2-oxoglutarate + NADH + H(+)</text>
        <dbReference type="Rhea" id="RHEA:13753"/>
        <dbReference type="ChEBI" id="CHEBI:15378"/>
        <dbReference type="ChEBI" id="CHEBI:16810"/>
        <dbReference type="ChEBI" id="CHEBI:29985"/>
        <dbReference type="ChEBI" id="CHEBI:57540"/>
        <dbReference type="ChEBI" id="CHEBI:57945"/>
        <dbReference type="ChEBI" id="CHEBI:58359"/>
        <dbReference type="EC" id="1.4.1.14"/>
    </reaction>
</comment>
<gene>
    <name evidence="27" type="ORF">BCR43DRAFT_470487</name>
</gene>
<dbReference type="EC" id="1.4.1.14" evidence="19"/>
<dbReference type="InterPro" id="IPR028261">
    <property type="entry name" value="DPD_II"/>
</dbReference>
<keyword evidence="15" id="KW-0408">Iron</keyword>
<dbReference type="STRING" id="13706.A0A1X2HR23"/>